<sequence>MEEQFTFVPALLSDKAEIMKIYRDSMDQEGCTWSVDYPNETIYEDDVKRDAVFCLKNEEGMIVGAISVDEDDAVDRLDNWTWKSRNKRSGEIARLAVKMEYQNRGLAKRLFREVMDVLRIRGYDGVHLLVSPGNTAALRAYQKLNFRYAGQADALGHRWYCYEGDL</sequence>
<gene>
    <name evidence="4" type="ORF">OCV88_04090</name>
</gene>
<dbReference type="SUPFAM" id="SSF55729">
    <property type="entry name" value="Acyl-CoA N-acyltransferases (Nat)"/>
    <property type="match status" value="1"/>
</dbReference>
<name>A0ABT2TIM2_9FIRM</name>
<keyword evidence="5" id="KW-1185">Reference proteome</keyword>
<keyword evidence="2" id="KW-0012">Acyltransferase</keyword>
<evidence type="ECO:0000256" key="1">
    <source>
        <dbReference type="ARBA" id="ARBA00022679"/>
    </source>
</evidence>
<dbReference type="Gene3D" id="3.40.630.30">
    <property type="match status" value="1"/>
</dbReference>
<keyword evidence="1" id="KW-0808">Transferase</keyword>
<reference evidence="4 5" key="1">
    <citation type="journal article" date="2021" name="ISME Commun">
        <title>Automated analysis of genomic sequences facilitates high-throughput and comprehensive description of bacteria.</title>
        <authorList>
            <person name="Hitch T.C.A."/>
        </authorList>
    </citation>
    <scope>NUCLEOTIDE SEQUENCE [LARGE SCALE GENOMIC DNA]</scope>
    <source>
        <strain evidence="4 5">Sanger_109</strain>
    </source>
</reference>
<dbReference type="PANTHER" id="PTHR43420">
    <property type="entry name" value="ACETYLTRANSFERASE"/>
    <property type="match status" value="1"/>
</dbReference>
<evidence type="ECO:0000313" key="4">
    <source>
        <dbReference type="EMBL" id="MCU6761521.1"/>
    </source>
</evidence>
<protein>
    <submittedName>
        <fullName evidence="4">GNAT family N-acetyltransferase</fullName>
    </submittedName>
</protein>
<evidence type="ECO:0000256" key="2">
    <source>
        <dbReference type="ARBA" id="ARBA00023315"/>
    </source>
</evidence>
<dbReference type="EMBL" id="JAOQJQ010000001">
    <property type="protein sequence ID" value="MCU6761521.1"/>
    <property type="molecule type" value="Genomic_DNA"/>
</dbReference>
<dbReference type="Proteomes" id="UP001652442">
    <property type="component" value="Unassembled WGS sequence"/>
</dbReference>
<dbReference type="RefSeq" id="WP_158424317.1">
    <property type="nucleotide sequence ID" value="NZ_JAOQJQ010000001.1"/>
</dbReference>
<dbReference type="InterPro" id="IPR000182">
    <property type="entry name" value="GNAT_dom"/>
</dbReference>
<proteinExistence type="predicted"/>
<dbReference type="PROSITE" id="PS51186">
    <property type="entry name" value="GNAT"/>
    <property type="match status" value="1"/>
</dbReference>
<dbReference type="CDD" id="cd04301">
    <property type="entry name" value="NAT_SF"/>
    <property type="match status" value="1"/>
</dbReference>
<comment type="caution">
    <text evidence="4">The sequence shown here is derived from an EMBL/GenBank/DDBJ whole genome shotgun (WGS) entry which is preliminary data.</text>
</comment>
<dbReference type="InterPro" id="IPR050680">
    <property type="entry name" value="YpeA/RimI_acetyltransf"/>
</dbReference>
<organism evidence="4 5">
    <name type="scientific">Brotonthovivens ammoniilytica</name>
    <dbReference type="NCBI Taxonomy" id="2981725"/>
    <lineage>
        <taxon>Bacteria</taxon>
        <taxon>Bacillati</taxon>
        <taxon>Bacillota</taxon>
        <taxon>Clostridia</taxon>
        <taxon>Lachnospirales</taxon>
        <taxon>Lachnospiraceae</taxon>
        <taxon>Brotonthovivens</taxon>
    </lineage>
</organism>
<dbReference type="InterPro" id="IPR016181">
    <property type="entry name" value="Acyl_CoA_acyltransferase"/>
</dbReference>
<accession>A0ABT2TIM2</accession>
<feature type="domain" description="N-acetyltransferase" evidence="3">
    <location>
        <begin position="5"/>
        <end position="166"/>
    </location>
</feature>
<evidence type="ECO:0000313" key="5">
    <source>
        <dbReference type="Proteomes" id="UP001652442"/>
    </source>
</evidence>
<evidence type="ECO:0000259" key="3">
    <source>
        <dbReference type="PROSITE" id="PS51186"/>
    </source>
</evidence>
<dbReference type="Pfam" id="PF00583">
    <property type="entry name" value="Acetyltransf_1"/>
    <property type="match status" value="1"/>
</dbReference>